<reference evidence="2" key="2">
    <citation type="submission" date="2023-06" db="EMBL/GenBank/DDBJ databases">
        <authorList>
            <consortium name="Lawrence Berkeley National Laboratory"/>
            <person name="Haridas S."/>
            <person name="Hensen N."/>
            <person name="Bonometti L."/>
            <person name="Westerberg I."/>
            <person name="Brannstrom I.O."/>
            <person name="Guillou S."/>
            <person name="Cros-Aarteil S."/>
            <person name="Calhoun S."/>
            <person name="Kuo A."/>
            <person name="Mondo S."/>
            <person name="Pangilinan J."/>
            <person name="Riley R."/>
            <person name="Labutti K."/>
            <person name="Andreopoulos B."/>
            <person name="Lipzen A."/>
            <person name="Chen C."/>
            <person name="Yanf M."/>
            <person name="Daum C."/>
            <person name="Ng V."/>
            <person name="Clum A."/>
            <person name="Steindorff A."/>
            <person name="Ohm R."/>
            <person name="Martin F."/>
            <person name="Silar P."/>
            <person name="Natvig D."/>
            <person name="Lalanne C."/>
            <person name="Gautier V."/>
            <person name="Ament-Velasquez S.L."/>
            <person name="Kruys A."/>
            <person name="Hutchinson M.I."/>
            <person name="Powell A.J."/>
            <person name="Barry K."/>
            <person name="Miller A.N."/>
            <person name="Grigoriev I.V."/>
            <person name="Debuchy R."/>
            <person name="Gladieux P."/>
            <person name="Thoren M.H."/>
            <person name="Johannesson H."/>
        </authorList>
    </citation>
    <scope>NUCLEOTIDE SEQUENCE</scope>
    <source>
        <strain evidence="2">SMH4131-1</strain>
    </source>
</reference>
<keyword evidence="3" id="KW-1185">Reference proteome</keyword>
<dbReference type="AlphaFoldDB" id="A0AAE0ML67"/>
<gene>
    <name evidence="2" type="ORF">B0T19DRAFT_1230</name>
</gene>
<accession>A0AAE0ML67</accession>
<dbReference type="EMBL" id="JAUEPO010000001">
    <property type="protein sequence ID" value="KAK3335149.1"/>
    <property type="molecule type" value="Genomic_DNA"/>
</dbReference>
<name>A0AAE0ML67_9PEZI</name>
<proteinExistence type="predicted"/>
<evidence type="ECO:0000256" key="1">
    <source>
        <dbReference type="SAM" id="MobiDB-lite"/>
    </source>
</evidence>
<reference evidence="2" key="1">
    <citation type="journal article" date="2023" name="Mol. Phylogenet. Evol.">
        <title>Genome-scale phylogeny and comparative genomics of the fungal order Sordariales.</title>
        <authorList>
            <person name="Hensen N."/>
            <person name="Bonometti L."/>
            <person name="Westerberg I."/>
            <person name="Brannstrom I.O."/>
            <person name="Guillou S."/>
            <person name="Cros-Aarteil S."/>
            <person name="Calhoun S."/>
            <person name="Haridas S."/>
            <person name="Kuo A."/>
            <person name="Mondo S."/>
            <person name="Pangilinan J."/>
            <person name="Riley R."/>
            <person name="LaButti K."/>
            <person name="Andreopoulos B."/>
            <person name="Lipzen A."/>
            <person name="Chen C."/>
            <person name="Yan M."/>
            <person name="Daum C."/>
            <person name="Ng V."/>
            <person name="Clum A."/>
            <person name="Steindorff A."/>
            <person name="Ohm R.A."/>
            <person name="Martin F."/>
            <person name="Silar P."/>
            <person name="Natvig D.O."/>
            <person name="Lalanne C."/>
            <person name="Gautier V."/>
            <person name="Ament-Velasquez S.L."/>
            <person name="Kruys A."/>
            <person name="Hutchinson M.I."/>
            <person name="Powell A.J."/>
            <person name="Barry K."/>
            <person name="Miller A.N."/>
            <person name="Grigoriev I.V."/>
            <person name="Debuchy R."/>
            <person name="Gladieux P."/>
            <person name="Hiltunen Thoren M."/>
            <person name="Johannesson H."/>
        </authorList>
    </citation>
    <scope>NUCLEOTIDE SEQUENCE</scope>
    <source>
        <strain evidence="2">SMH4131-1</strain>
    </source>
</reference>
<organism evidence="2 3">
    <name type="scientific">Cercophora scortea</name>
    <dbReference type="NCBI Taxonomy" id="314031"/>
    <lineage>
        <taxon>Eukaryota</taxon>
        <taxon>Fungi</taxon>
        <taxon>Dikarya</taxon>
        <taxon>Ascomycota</taxon>
        <taxon>Pezizomycotina</taxon>
        <taxon>Sordariomycetes</taxon>
        <taxon>Sordariomycetidae</taxon>
        <taxon>Sordariales</taxon>
        <taxon>Lasiosphaeriaceae</taxon>
        <taxon>Cercophora</taxon>
    </lineage>
</organism>
<evidence type="ECO:0000313" key="2">
    <source>
        <dbReference type="EMBL" id="KAK3335149.1"/>
    </source>
</evidence>
<protein>
    <submittedName>
        <fullName evidence="2">Uncharacterized protein</fullName>
    </submittedName>
</protein>
<feature type="region of interest" description="Disordered" evidence="1">
    <location>
        <begin position="147"/>
        <end position="166"/>
    </location>
</feature>
<evidence type="ECO:0000313" key="3">
    <source>
        <dbReference type="Proteomes" id="UP001286456"/>
    </source>
</evidence>
<comment type="caution">
    <text evidence="2">The sequence shown here is derived from an EMBL/GenBank/DDBJ whole genome shotgun (WGS) entry which is preliminary data.</text>
</comment>
<dbReference type="Proteomes" id="UP001286456">
    <property type="component" value="Unassembled WGS sequence"/>
</dbReference>
<sequence length="166" mass="18909">MIRSNLMHLLTRTCFGWAHFLQRLRQRRSRSFRRLPHLSALFRNPSLPRDHGGLAASGPLSKTHLACTGSGYLVLNAFHVSWCTVFAGHAHSLPVAEWPDGGARIWRIWRSGESNATFKLFFTCKAIKYIGISIRASREQSRRLREIASGRTTARNRARKNPTVTR</sequence>